<evidence type="ECO:0000259" key="2">
    <source>
        <dbReference type="Pfam" id="PF03992"/>
    </source>
</evidence>
<feature type="signal peptide" evidence="1">
    <location>
        <begin position="1"/>
        <end position="31"/>
    </location>
</feature>
<dbReference type="SUPFAM" id="SSF54909">
    <property type="entry name" value="Dimeric alpha+beta barrel"/>
    <property type="match status" value="1"/>
</dbReference>
<protein>
    <recommendedName>
        <fullName evidence="2">ABM domain-containing protein</fullName>
    </recommendedName>
</protein>
<dbReference type="Gene3D" id="3.30.70.100">
    <property type="match status" value="1"/>
</dbReference>
<reference evidence="4" key="2">
    <citation type="journal article" date="2020" name="Int. J. Syst. Evol. Microbiol.">
        <title>Genomic insights into a novel species Rhodoferax aquaticus sp. nov., isolated from freshwater.</title>
        <authorList>
            <person name="Li T."/>
            <person name="Zhuo Y."/>
            <person name="Jin C.Z."/>
            <person name="Wu X."/>
            <person name="Ko S.R."/>
            <person name="Jin F.J."/>
            <person name="Ahn C.Y."/>
            <person name="Oh H.M."/>
            <person name="Lee H.G."/>
            <person name="Jin L."/>
        </authorList>
    </citation>
    <scope>NUCLEOTIDE SEQUENCE [LARGE SCALE GENOMIC DNA]</scope>
    <source>
        <strain evidence="4">Gr-4</strain>
    </source>
</reference>
<dbReference type="EMBL" id="CP036282">
    <property type="protein sequence ID" value="QDL52808.1"/>
    <property type="molecule type" value="Genomic_DNA"/>
</dbReference>
<keyword evidence="1" id="KW-0732">Signal</keyword>
<evidence type="ECO:0000256" key="1">
    <source>
        <dbReference type="SAM" id="SignalP"/>
    </source>
</evidence>
<dbReference type="PROSITE" id="PS51257">
    <property type="entry name" value="PROKAR_LIPOPROTEIN"/>
    <property type="match status" value="1"/>
</dbReference>
<proteinExistence type="predicted"/>
<feature type="chain" id="PRO_5022043304" description="ABM domain-containing protein" evidence="1">
    <location>
        <begin position="32"/>
        <end position="146"/>
    </location>
</feature>
<organism evidence="3 4">
    <name type="scientific">Rhodoferax aquaticus</name>
    <dbReference type="NCBI Taxonomy" id="2527691"/>
    <lineage>
        <taxon>Bacteria</taxon>
        <taxon>Pseudomonadati</taxon>
        <taxon>Pseudomonadota</taxon>
        <taxon>Betaproteobacteria</taxon>
        <taxon>Burkholderiales</taxon>
        <taxon>Comamonadaceae</taxon>
        <taxon>Rhodoferax</taxon>
    </lineage>
</organism>
<dbReference type="Pfam" id="PF03992">
    <property type="entry name" value="ABM"/>
    <property type="match status" value="1"/>
</dbReference>
<gene>
    <name evidence="3" type="ORF">EXZ61_00675</name>
</gene>
<dbReference type="RefSeq" id="WP_142808260.1">
    <property type="nucleotide sequence ID" value="NZ_CP036282.1"/>
</dbReference>
<dbReference type="AlphaFoldDB" id="A0A515EJH0"/>
<reference evidence="4" key="1">
    <citation type="submission" date="2019-02" db="EMBL/GenBank/DDBJ databases">
        <title>Complete genome sequence of Rhodoferax sp. Gr-4.</title>
        <authorList>
            <person name="Jin L."/>
        </authorList>
    </citation>
    <scope>NUCLEOTIDE SEQUENCE [LARGE SCALE GENOMIC DNA]</scope>
    <source>
        <strain evidence="4">Gr-4</strain>
    </source>
</reference>
<keyword evidence="4" id="KW-1185">Reference proteome</keyword>
<feature type="domain" description="ABM" evidence="2">
    <location>
        <begin position="40"/>
        <end position="120"/>
    </location>
</feature>
<evidence type="ECO:0000313" key="3">
    <source>
        <dbReference type="EMBL" id="QDL52808.1"/>
    </source>
</evidence>
<dbReference type="KEGG" id="rhg:EXZ61_00675"/>
<dbReference type="InterPro" id="IPR011008">
    <property type="entry name" value="Dimeric_a/b-barrel"/>
</dbReference>
<dbReference type="Proteomes" id="UP000317365">
    <property type="component" value="Chromosome"/>
</dbReference>
<evidence type="ECO:0000313" key="4">
    <source>
        <dbReference type="Proteomes" id="UP000317365"/>
    </source>
</evidence>
<sequence>MKEVLAFRPMGQALFACALALLACISLPSHAQTVPDLVGPVTVVVEVSIAPDSAPDSAPADALLALNDMRALMKRQAGYLSEEFLQNLNADNAPHYVHVSRWATLTYWAALFRTPEFSKLNAHANSHFSMAVMALLPADQMTPPRN</sequence>
<accession>A0A515EJH0</accession>
<dbReference type="InterPro" id="IPR007138">
    <property type="entry name" value="ABM_dom"/>
</dbReference>
<name>A0A515EJH0_9BURK</name>